<evidence type="ECO:0000313" key="2">
    <source>
        <dbReference type="Proteomes" id="UP000029549"/>
    </source>
</evidence>
<dbReference type="RefSeq" id="WP_034390208.1">
    <property type="nucleotide sequence ID" value="NZ_AWTM01000067.1"/>
</dbReference>
<proteinExistence type="predicted"/>
<comment type="caution">
    <text evidence="1">The sequence shown here is derived from an EMBL/GenBank/DDBJ whole genome shotgun (WGS) entry which is preliminary data.</text>
</comment>
<evidence type="ECO:0000313" key="1">
    <source>
        <dbReference type="EMBL" id="KGH12943.1"/>
    </source>
</evidence>
<dbReference type="EMBL" id="AWTP01000103">
    <property type="protein sequence ID" value="KGH12943.1"/>
    <property type="molecule type" value="Genomic_DNA"/>
</dbReference>
<dbReference type="Proteomes" id="UP000029549">
    <property type="component" value="Unassembled WGS sequence"/>
</dbReference>
<protein>
    <recommendedName>
        <fullName evidence="3">Inovirus Gp2 family protein</fullName>
    </recommendedName>
</protein>
<gene>
    <name evidence="1" type="ORF">P608_09895</name>
</gene>
<sequence length="332" mass="38754">MKFEIEKNPLELATLLYELQLASWMKMADEVARGIYPSLKEGLKLRISKKLRVLLQALDSELPSPDDEIFKEIVCKVYTSFSVFKALMDARDGCKNEVDFERRFFYNLIKRVGSKGFCNAYQEEYKLHKRRTDSLYSYISDLKIAHSKIMIVRLDLYYHQEPIDSLKSQQSVVADWNRLLDFARESYKQNFLGYAMKIEFGNDRGVHIHSIFVMNGSNLRRDVNVARSLGHHWVKDVVPGIGRYFNCNEKQHQKKYKWRSVGDFVKMDEDFQNGIKAMSAYVTKPDPLPRLVVHGLKRTFRKGEINSKKKARVMRRKEVLKASSEDTVSVTV</sequence>
<organism evidence="1 2">
    <name type="scientific">Comamonas thiooxydans</name>
    <dbReference type="NCBI Taxonomy" id="363952"/>
    <lineage>
        <taxon>Bacteria</taxon>
        <taxon>Pseudomonadati</taxon>
        <taxon>Pseudomonadota</taxon>
        <taxon>Betaproteobacteria</taxon>
        <taxon>Burkholderiales</taxon>
        <taxon>Comamonadaceae</taxon>
        <taxon>Comamonas</taxon>
    </lineage>
</organism>
<reference evidence="1 2" key="1">
    <citation type="submission" date="2013-09" db="EMBL/GenBank/DDBJ databases">
        <title>High correlation between genotypes and phenotypes of environmental bacteria Comamonas testosteroni strains.</title>
        <authorList>
            <person name="Liu L."/>
            <person name="Zhu W."/>
            <person name="Xia X."/>
            <person name="Xu B."/>
            <person name="Luo M."/>
            <person name="Wang G."/>
        </authorList>
    </citation>
    <scope>NUCLEOTIDE SEQUENCE [LARGE SCALE GENOMIC DNA]</scope>
    <source>
        <strain evidence="1 2">DF2</strain>
    </source>
</reference>
<dbReference type="AlphaFoldDB" id="A0A0E3BVK2"/>
<keyword evidence="2" id="KW-1185">Reference proteome</keyword>
<evidence type="ECO:0008006" key="3">
    <source>
        <dbReference type="Google" id="ProtNLM"/>
    </source>
</evidence>
<accession>A0A0E3BVK2</accession>
<name>A0A0E3BVK2_9BURK</name>